<feature type="transmembrane region" description="Helical" evidence="1">
    <location>
        <begin position="7"/>
        <end position="29"/>
    </location>
</feature>
<feature type="transmembrane region" description="Helical" evidence="1">
    <location>
        <begin position="640"/>
        <end position="659"/>
    </location>
</feature>
<proteinExistence type="predicted"/>
<dbReference type="EMBL" id="JACJVQ010000028">
    <property type="protein sequence ID" value="MBB6638142.1"/>
    <property type="molecule type" value="Genomic_DNA"/>
</dbReference>
<evidence type="ECO:0000313" key="2">
    <source>
        <dbReference type="EMBL" id="MBB6638142.1"/>
    </source>
</evidence>
<evidence type="ECO:0000313" key="3">
    <source>
        <dbReference type="Proteomes" id="UP000535838"/>
    </source>
</evidence>
<gene>
    <name evidence="2" type="ORF">H7B67_28765</name>
</gene>
<keyword evidence="1" id="KW-0472">Membrane</keyword>
<dbReference type="AlphaFoldDB" id="A0A841T3E4"/>
<feature type="transmembrane region" description="Helical" evidence="1">
    <location>
        <begin position="194"/>
        <end position="214"/>
    </location>
</feature>
<keyword evidence="3" id="KW-1185">Reference proteome</keyword>
<keyword evidence="1" id="KW-0812">Transmembrane</keyword>
<feature type="transmembrane region" description="Helical" evidence="1">
    <location>
        <begin position="456"/>
        <end position="478"/>
    </location>
</feature>
<keyword evidence="1" id="KW-1133">Transmembrane helix</keyword>
<reference evidence="2 3" key="1">
    <citation type="submission" date="2020-08" db="EMBL/GenBank/DDBJ databases">
        <title>Cohnella phylogeny.</title>
        <authorList>
            <person name="Dunlap C."/>
        </authorList>
    </citation>
    <scope>NUCLEOTIDE SEQUENCE [LARGE SCALE GENOMIC DNA]</scope>
    <source>
        <strain evidence="2 3">DSM 25241</strain>
    </source>
</reference>
<feature type="transmembrane region" description="Helical" evidence="1">
    <location>
        <begin position="579"/>
        <end position="603"/>
    </location>
</feature>
<comment type="caution">
    <text evidence="2">The sequence shown here is derived from an EMBL/GenBank/DDBJ whole genome shotgun (WGS) entry which is preliminary data.</text>
</comment>
<dbReference type="Pfam" id="PF09913">
    <property type="entry name" value="DUF2142"/>
    <property type="match status" value="1"/>
</dbReference>
<feature type="transmembrane region" description="Helical" evidence="1">
    <location>
        <begin position="221"/>
        <end position="238"/>
    </location>
</feature>
<evidence type="ECO:0000256" key="1">
    <source>
        <dbReference type="SAM" id="Phobius"/>
    </source>
</evidence>
<protein>
    <submittedName>
        <fullName evidence="2">DUF2142 domain-containing protein</fullName>
    </submittedName>
</protein>
<feature type="transmembrane region" description="Helical" evidence="1">
    <location>
        <begin position="540"/>
        <end position="559"/>
    </location>
</feature>
<feature type="transmembrane region" description="Helical" evidence="1">
    <location>
        <begin position="417"/>
        <end position="444"/>
    </location>
</feature>
<sequence length="661" mass="74480">MKINIRYTTIAILSIIIFSAAILLTINFLDKYEDSINKGQNKSVQSIQPYSDSPINVTNNHVVMQKIRVMENNWEGVTLLFSNYNAPDRIVDILIEDESSGEKIIQTNFLSSEINNQTPQKVFHFNQIKDSKGKNYNITISSNSKELSDNSVVTWYSNYNAYSQGDLYINGEKKAYDLTMSLIYSSPVLPKVKILIITAIVILLMLVVSVFLFFKKWPIHKLFVVFSLISGIVFAVILPPSTDEWAHFNRAYSISEGNIVLPSKGDTTGSYIPSSLRDLNAYYKDLYSWQKGLEEELNQNDKVFVAFPNSGVYSPVPYLSQSIGILFGRFLDLSPLIVFIISRIMNLVSWAVLLYFAIKRIPYGKSLIFGLALLPISIETAASCSADALLFASSFLLIAEILNIYHNPIKRIEKDNIKLLAVIICIIALCKPGFCLLALLLFVIPSQYYGSGKKYVYTNTLILASGGILTLLWTLLVGKSSDALAVWMQNIYGPGIDSKEQLINVLRDPTVFVKATIHAIDGEKQLYYWQMFLKTWVTPYAPTLFMIIYSFVFILSLIFESDPIRDTISIRGKSIMVGVFLLISMAIYGIFYLTITPVGALGIKGTQGRYFIPLLPVLLLTVKSKWSISVKSSDVLLANLLFYISFFGVLYSMLSYYLIYK</sequence>
<name>A0A841T3E4_9BACL</name>
<dbReference type="InterPro" id="IPR018674">
    <property type="entry name" value="DUF2142_membrane"/>
</dbReference>
<feature type="transmembrane region" description="Helical" evidence="1">
    <location>
        <begin position="388"/>
        <end position="405"/>
    </location>
</feature>
<accession>A0A841T3E4</accession>
<organism evidence="2 3">
    <name type="scientific">Cohnella thailandensis</name>
    <dbReference type="NCBI Taxonomy" id="557557"/>
    <lineage>
        <taxon>Bacteria</taxon>
        <taxon>Bacillati</taxon>
        <taxon>Bacillota</taxon>
        <taxon>Bacilli</taxon>
        <taxon>Bacillales</taxon>
        <taxon>Paenibacillaceae</taxon>
        <taxon>Cohnella</taxon>
    </lineage>
</organism>
<dbReference type="Proteomes" id="UP000535838">
    <property type="component" value="Unassembled WGS sequence"/>
</dbReference>
<feature type="transmembrane region" description="Helical" evidence="1">
    <location>
        <begin position="336"/>
        <end position="356"/>
    </location>
</feature>
<dbReference type="RefSeq" id="WP_185123345.1">
    <property type="nucleotide sequence ID" value="NZ_JACJVQ010000028.1"/>
</dbReference>